<sequence>MLQTSALDASDPTRVHKSSAAALDPEIKSANRTCAEKDEEHKQLFGHSSGSRPISGVSTLWANALDAAGAIAATGSSAAALNIETKSASPTRAHKFCRERIAFW</sequence>
<gene>
    <name evidence="2" type="ORF">PCOR1329_LOCUS59192</name>
</gene>
<proteinExistence type="predicted"/>
<name>A0ABN9VLX9_9DINO</name>
<protein>
    <submittedName>
        <fullName evidence="2">Uncharacterized protein</fullName>
    </submittedName>
</protein>
<accession>A0ABN9VLX9</accession>
<organism evidence="2 3">
    <name type="scientific">Prorocentrum cordatum</name>
    <dbReference type="NCBI Taxonomy" id="2364126"/>
    <lineage>
        <taxon>Eukaryota</taxon>
        <taxon>Sar</taxon>
        <taxon>Alveolata</taxon>
        <taxon>Dinophyceae</taxon>
        <taxon>Prorocentrales</taxon>
        <taxon>Prorocentraceae</taxon>
        <taxon>Prorocentrum</taxon>
    </lineage>
</organism>
<evidence type="ECO:0000313" key="3">
    <source>
        <dbReference type="Proteomes" id="UP001189429"/>
    </source>
</evidence>
<reference evidence="2" key="1">
    <citation type="submission" date="2023-10" db="EMBL/GenBank/DDBJ databases">
        <authorList>
            <person name="Chen Y."/>
            <person name="Shah S."/>
            <person name="Dougan E. K."/>
            <person name="Thang M."/>
            <person name="Chan C."/>
        </authorList>
    </citation>
    <scope>NUCLEOTIDE SEQUENCE [LARGE SCALE GENOMIC DNA]</scope>
</reference>
<comment type="caution">
    <text evidence="2">The sequence shown here is derived from an EMBL/GenBank/DDBJ whole genome shotgun (WGS) entry which is preliminary data.</text>
</comment>
<evidence type="ECO:0000256" key="1">
    <source>
        <dbReference type="SAM" id="MobiDB-lite"/>
    </source>
</evidence>
<dbReference type="Proteomes" id="UP001189429">
    <property type="component" value="Unassembled WGS sequence"/>
</dbReference>
<feature type="region of interest" description="Disordered" evidence="1">
    <location>
        <begin position="1"/>
        <end position="22"/>
    </location>
</feature>
<keyword evidence="3" id="KW-1185">Reference proteome</keyword>
<dbReference type="EMBL" id="CAUYUJ010017372">
    <property type="protein sequence ID" value="CAK0874227.1"/>
    <property type="molecule type" value="Genomic_DNA"/>
</dbReference>
<evidence type="ECO:0000313" key="2">
    <source>
        <dbReference type="EMBL" id="CAK0874227.1"/>
    </source>
</evidence>